<keyword evidence="1" id="KW-0880">Kelch repeat</keyword>
<comment type="similarity">
    <text evidence="3">Belongs to the KLHDC10 family.</text>
</comment>
<evidence type="ECO:0000313" key="6">
    <source>
        <dbReference type="Proteomes" id="UP000002358"/>
    </source>
</evidence>
<dbReference type="AlphaFoldDB" id="A0A7M7G213"/>
<organism evidence="5 6">
    <name type="scientific">Nasonia vitripennis</name>
    <name type="common">Parasitic wasp</name>
    <dbReference type="NCBI Taxonomy" id="7425"/>
    <lineage>
        <taxon>Eukaryota</taxon>
        <taxon>Metazoa</taxon>
        <taxon>Ecdysozoa</taxon>
        <taxon>Arthropoda</taxon>
        <taxon>Hexapoda</taxon>
        <taxon>Insecta</taxon>
        <taxon>Pterygota</taxon>
        <taxon>Neoptera</taxon>
        <taxon>Endopterygota</taxon>
        <taxon>Hymenoptera</taxon>
        <taxon>Apocrita</taxon>
        <taxon>Proctotrupomorpha</taxon>
        <taxon>Chalcidoidea</taxon>
        <taxon>Pteromalidae</taxon>
        <taxon>Pteromalinae</taxon>
        <taxon>Nasonia</taxon>
    </lineage>
</organism>
<dbReference type="EnsemblMetazoa" id="XM_001600590">
    <property type="protein sequence ID" value="XP_001600640"/>
    <property type="gene ID" value="LOC100116087"/>
</dbReference>
<dbReference type="FunCoup" id="A0A7M7G213">
    <property type="interactions" value="914"/>
</dbReference>
<evidence type="ECO:0000256" key="2">
    <source>
        <dbReference type="ARBA" id="ARBA00022737"/>
    </source>
</evidence>
<dbReference type="InterPro" id="IPR011043">
    <property type="entry name" value="Gal_Oxase/kelch_b-propeller"/>
</dbReference>
<protein>
    <recommendedName>
        <fullName evidence="4">Kelch domain-containing protein 10</fullName>
    </recommendedName>
</protein>
<evidence type="ECO:0000256" key="4">
    <source>
        <dbReference type="ARBA" id="ARBA00041041"/>
    </source>
</evidence>
<evidence type="ECO:0000256" key="1">
    <source>
        <dbReference type="ARBA" id="ARBA00022441"/>
    </source>
</evidence>
<dbReference type="InterPro" id="IPR006652">
    <property type="entry name" value="Kelch_1"/>
</dbReference>
<dbReference type="InterPro" id="IPR015915">
    <property type="entry name" value="Kelch-typ_b-propeller"/>
</dbReference>
<dbReference type="InParanoid" id="A0A7M7G213"/>
<dbReference type="Proteomes" id="UP000002358">
    <property type="component" value="Chromosome 2"/>
</dbReference>
<dbReference type="Gene3D" id="2.120.10.80">
    <property type="entry name" value="Kelch-type beta propeller"/>
    <property type="match status" value="2"/>
</dbReference>
<keyword evidence="2" id="KW-0677">Repeat</keyword>
<dbReference type="GO" id="GO:0032874">
    <property type="term" value="P:positive regulation of stress-activated MAPK cascade"/>
    <property type="evidence" value="ECO:0007669"/>
    <property type="project" value="TreeGrafter"/>
</dbReference>
<dbReference type="InterPro" id="IPR052125">
    <property type="entry name" value="KLHDC10"/>
</dbReference>
<dbReference type="KEGG" id="nvi:100116087"/>
<reference evidence="5" key="1">
    <citation type="submission" date="2021-01" db="UniProtKB">
        <authorList>
            <consortium name="EnsemblMetazoa"/>
        </authorList>
    </citation>
    <scope>IDENTIFICATION</scope>
</reference>
<dbReference type="OrthoDB" id="7676067at2759"/>
<dbReference type="SUPFAM" id="SSF117281">
    <property type="entry name" value="Kelch motif"/>
    <property type="match status" value="1"/>
</dbReference>
<evidence type="ECO:0000313" key="5">
    <source>
        <dbReference type="EnsemblMetazoa" id="XP_001600640"/>
    </source>
</evidence>
<sequence length="391" mass="44396">MYAFKPFVFTKHDVQSLEKPKARSGHRVVCDERNLYSYGGFNPNIDRNDPDMQNDQSWTASRPLFKELWKFNFATKCWRRLPCQKMMPNELASNAVVLRGGNLVIHGGTGVPFGENCNNNVYICNVNDGEMHIIPASGELPDPQYGQAVICHGHYLYTVGGTTGLEYTCDIHRFDLKNQVWESVYICAGRDQCEPKGRYRHELAFDGRVIYVLGGGTASEAFGFAEIPAFDTFANKWMTLCAQGDNKEKTFPAARRCHGLVQYVDERTNSTLVVISGGYNGTQVFNDIWRLDLSILQWTCLTMCALPQPTYFHSTTLTPAGQMFTFGGIVKEDNEVARTDETHSVWLTIPKLSEICWEALNFYHPDLKKKRQEDLLHIGVPLKFIQRFDTS</sequence>
<dbReference type="PANTHER" id="PTHR46428">
    <property type="entry name" value="KELCH DOMAIN-CONTAINING PROTEIN 10"/>
    <property type="match status" value="1"/>
</dbReference>
<dbReference type="Pfam" id="PF01344">
    <property type="entry name" value="Kelch_1"/>
    <property type="match status" value="1"/>
</dbReference>
<dbReference type="SUPFAM" id="SSF50965">
    <property type="entry name" value="Galactose oxidase, central domain"/>
    <property type="match status" value="1"/>
</dbReference>
<accession>A0A7M7G213</accession>
<gene>
    <name evidence="5" type="primary">100116087</name>
</gene>
<proteinExistence type="inferred from homology"/>
<dbReference type="PANTHER" id="PTHR46428:SF1">
    <property type="entry name" value="KELCH DOMAIN-CONTAINING PROTEIN 10"/>
    <property type="match status" value="1"/>
</dbReference>
<evidence type="ECO:0000256" key="3">
    <source>
        <dbReference type="ARBA" id="ARBA00038487"/>
    </source>
</evidence>
<name>A0A7M7G213_NASVI</name>
<dbReference type="OMA" id="IHKHYLY"/>
<keyword evidence="6" id="KW-1185">Reference proteome</keyword>
<dbReference type="Pfam" id="PF24681">
    <property type="entry name" value="Kelch_KLHDC2_KLHL20_DRC7"/>
    <property type="match status" value="1"/>
</dbReference>
<dbReference type="SMR" id="A0A7M7G213"/>